<proteinExistence type="predicted"/>
<dbReference type="Proteomes" id="UP001164746">
    <property type="component" value="Chromosome 12"/>
</dbReference>
<evidence type="ECO:0000256" key="1">
    <source>
        <dbReference type="SAM" id="MobiDB-lite"/>
    </source>
</evidence>
<feature type="compositionally biased region" description="Basic and acidic residues" evidence="1">
    <location>
        <begin position="104"/>
        <end position="117"/>
    </location>
</feature>
<gene>
    <name evidence="2" type="ORF">MAR_015478</name>
</gene>
<dbReference type="EMBL" id="CP111023">
    <property type="protein sequence ID" value="WAR21504.1"/>
    <property type="molecule type" value="Genomic_DNA"/>
</dbReference>
<accession>A0ABY7FK07</accession>
<reference evidence="2" key="1">
    <citation type="submission" date="2022-11" db="EMBL/GenBank/DDBJ databases">
        <title>Centuries of genome instability and evolution in soft-shell clam transmissible cancer (bioRxiv).</title>
        <authorList>
            <person name="Hart S.F.M."/>
            <person name="Yonemitsu M.A."/>
            <person name="Giersch R.M."/>
            <person name="Beal B.F."/>
            <person name="Arriagada G."/>
            <person name="Davis B.W."/>
            <person name="Ostrander E.A."/>
            <person name="Goff S.P."/>
            <person name="Metzger M.J."/>
        </authorList>
    </citation>
    <scope>NUCLEOTIDE SEQUENCE</scope>
    <source>
        <strain evidence="2">MELC-2E11</strain>
        <tissue evidence="2">Siphon/mantle</tissue>
    </source>
</reference>
<evidence type="ECO:0000313" key="2">
    <source>
        <dbReference type="EMBL" id="WAR21504.1"/>
    </source>
</evidence>
<sequence>MMIASCCITKYFRVPSDERRVRIAANTATPISGSPGADVVLTKYRLRNDNNNTTTNNNCSAENTPPIFPKSQCQVLWEKWHRQHRRDVSLDLDLLLAKMEDEPRRGTDQLHKDHADTAQDPVGSDEGIYKDHVEEVPDRTPVVKAELIKLRNEEKAAETTVKGNSNANQHLQGTDIIGNFYVANESLNLNNNSLDDHDICENCSGPDLGQESEVCKRKMKEVRQTRSVPLKIQVCPYPGQVRARSPRAAALYRRYIEAHCDPVHMKVAETTGMESHGGKRYSDTVRDNEAQTLPVNEKEFKLSKKFQSLELQRESSSKNEKKVYRGDLISYLNTSAIPDRDTSSFSTHLGRDDNQNQQACSTINSDNVCLVTSGSTLDSVGEPRFPSPRSLALLSAEAVLRPTIETRHTRNPTAAAMCMDKTQVTYM</sequence>
<feature type="region of interest" description="Disordered" evidence="1">
    <location>
        <begin position="104"/>
        <end position="125"/>
    </location>
</feature>
<protein>
    <submittedName>
        <fullName evidence="2">Uncharacterized protein</fullName>
    </submittedName>
</protein>
<keyword evidence="3" id="KW-1185">Reference proteome</keyword>
<evidence type="ECO:0000313" key="3">
    <source>
        <dbReference type="Proteomes" id="UP001164746"/>
    </source>
</evidence>
<name>A0ABY7FK07_MYAAR</name>
<organism evidence="2 3">
    <name type="scientific">Mya arenaria</name>
    <name type="common">Soft-shell clam</name>
    <dbReference type="NCBI Taxonomy" id="6604"/>
    <lineage>
        <taxon>Eukaryota</taxon>
        <taxon>Metazoa</taxon>
        <taxon>Spiralia</taxon>
        <taxon>Lophotrochozoa</taxon>
        <taxon>Mollusca</taxon>
        <taxon>Bivalvia</taxon>
        <taxon>Autobranchia</taxon>
        <taxon>Heteroconchia</taxon>
        <taxon>Euheterodonta</taxon>
        <taxon>Imparidentia</taxon>
        <taxon>Neoheterodontei</taxon>
        <taxon>Myida</taxon>
        <taxon>Myoidea</taxon>
        <taxon>Myidae</taxon>
        <taxon>Mya</taxon>
    </lineage>
</organism>